<name>G7KCL4_MEDTR</name>
<dbReference type="Pfam" id="PF03140">
    <property type="entry name" value="DUF247"/>
    <property type="match status" value="1"/>
</dbReference>
<dbReference type="AlphaFoldDB" id="G7KCL4"/>
<dbReference type="HOGENOM" id="CLU_094384_0_0_1"/>
<dbReference type="Proteomes" id="UP000002051">
    <property type="component" value="Chromosome 5"/>
</dbReference>
<dbReference type="EnsemblPlants" id="AES99923">
    <property type="protein sequence ID" value="AES99923"/>
    <property type="gene ID" value="MTR_5g086230"/>
</dbReference>
<protein>
    <submittedName>
        <fullName evidence="1">DUF247 domain protein</fullName>
    </submittedName>
</protein>
<dbReference type="EMBL" id="PSQE01000005">
    <property type="protein sequence ID" value="RHN57372.1"/>
    <property type="molecule type" value="Genomic_DNA"/>
</dbReference>
<dbReference type="Proteomes" id="UP000265566">
    <property type="component" value="Chromosome 5"/>
</dbReference>
<dbReference type="EMBL" id="CM001221">
    <property type="protein sequence ID" value="AES99923.1"/>
    <property type="molecule type" value="Genomic_DNA"/>
</dbReference>
<dbReference type="PaxDb" id="3880-AES99923"/>
<sequence length="201" mass="23754">MNWLDEINEEIENNVPSIANEREQWKKHSIYKVPSQLTELNEKAYVPRAISFGPYHYGKEHLKPMEEHKHRALLHFLKRCGESFKSIFQKLDKVAQELRDSYKSHDSIWINDTSKFIQMMILDGCFILEFLRVNVDSNTPTDYDENDPVFGEKGKFYLASYIKRDMLMLENQIPMMVLHKLIQLQIDGDEEVIFMTTFSSV</sequence>
<dbReference type="OMA" id="MSSRWVA"/>
<dbReference type="PANTHER" id="PTHR31170:SF18">
    <property type="entry name" value="(WILD MALAYSIAN BANANA) HYPOTHETICAL PROTEIN"/>
    <property type="match status" value="1"/>
</dbReference>
<evidence type="ECO:0000313" key="2">
    <source>
        <dbReference type="EMBL" id="RHN57372.1"/>
    </source>
</evidence>
<dbReference type="Gramene" id="rna32907">
    <property type="protein sequence ID" value="RHN57372.1"/>
    <property type="gene ID" value="gene32907"/>
</dbReference>
<gene>
    <name evidence="1" type="ordered locus">MTR_5g086230</name>
    <name evidence="2" type="ORF">MtrunA17_Chr5g0439661</name>
</gene>
<accession>G7KCL4</accession>
<keyword evidence="4" id="KW-1185">Reference proteome</keyword>
<dbReference type="eggNOG" id="ENOG502QR4P">
    <property type="taxonomic scope" value="Eukaryota"/>
</dbReference>
<reference evidence="1 4" key="1">
    <citation type="journal article" date="2011" name="Nature">
        <title>The Medicago genome provides insight into the evolution of rhizobial symbioses.</title>
        <authorList>
            <person name="Young N.D."/>
            <person name="Debelle F."/>
            <person name="Oldroyd G.E."/>
            <person name="Geurts R."/>
            <person name="Cannon S.B."/>
            <person name="Udvardi M.K."/>
            <person name="Benedito V.A."/>
            <person name="Mayer K.F."/>
            <person name="Gouzy J."/>
            <person name="Schoof H."/>
            <person name="Van de Peer Y."/>
            <person name="Proost S."/>
            <person name="Cook D.R."/>
            <person name="Meyers B.C."/>
            <person name="Spannagl M."/>
            <person name="Cheung F."/>
            <person name="De Mita S."/>
            <person name="Krishnakumar V."/>
            <person name="Gundlach H."/>
            <person name="Zhou S."/>
            <person name="Mudge J."/>
            <person name="Bharti A.K."/>
            <person name="Murray J.D."/>
            <person name="Naoumkina M.A."/>
            <person name="Rosen B."/>
            <person name="Silverstein K.A."/>
            <person name="Tang H."/>
            <person name="Rombauts S."/>
            <person name="Zhao P.X."/>
            <person name="Zhou P."/>
            <person name="Barbe V."/>
            <person name="Bardou P."/>
            <person name="Bechner M."/>
            <person name="Bellec A."/>
            <person name="Berger A."/>
            <person name="Berges H."/>
            <person name="Bidwell S."/>
            <person name="Bisseling T."/>
            <person name="Choisne N."/>
            <person name="Couloux A."/>
            <person name="Denny R."/>
            <person name="Deshpande S."/>
            <person name="Dai X."/>
            <person name="Doyle J.J."/>
            <person name="Dudez A.M."/>
            <person name="Farmer A.D."/>
            <person name="Fouteau S."/>
            <person name="Franken C."/>
            <person name="Gibelin C."/>
            <person name="Gish J."/>
            <person name="Goldstein S."/>
            <person name="Gonzalez A.J."/>
            <person name="Green P.J."/>
            <person name="Hallab A."/>
            <person name="Hartog M."/>
            <person name="Hua A."/>
            <person name="Humphray S.J."/>
            <person name="Jeong D.H."/>
            <person name="Jing Y."/>
            <person name="Jocker A."/>
            <person name="Kenton S.M."/>
            <person name="Kim D.J."/>
            <person name="Klee K."/>
            <person name="Lai H."/>
            <person name="Lang C."/>
            <person name="Lin S."/>
            <person name="Macmil S.L."/>
            <person name="Magdelenat G."/>
            <person name="Matthews L."/>
            <person name="McCorrison J."/>
            <person name="Monaghan E.L."/>
            <person name="Mun J.H."/>
            <person name="Najar F.Z."/>
            <person name="Nicholson C."/>
            <person name="Noirot C."/>
            <person name="O'Bleness M."/>
            <person name="Paule C.R."/>
            <person name="Poulain J."/>
            <person name="Prion F."/>
            <person name="Qin B."/>
            <person name="Qu C."/>
            <person name="Retzel E.F."/>
            <person name="Riddle C."/>
            <person name="Sallet E."/>
            <person name="Samain S."/>
            <person name="Samson N."/>
            <person name="Sanders I."/>
            <person name="Saurat O."/>
            <person name="Scarpelli C."/>
            <person name="Schiex T."/>
            <person name="Segurens B."/>
            <person name="Severin A.J."/>
            <person name="Sherrier D.J."/>
            <person name="Shi R."/>
            <person name="Sims S."/>
            <person name="Singer S.R."/>
            <person name="Sinharoy S."/>
            <person name="Sterck L."/>
            <person name="Viollet A."/>
            <person name="Wang B.B."/>
            <person name="Wang K."/>
            <person name="Wang M."/>
            <person name="Wang X."/>
            <person name="Warfsmann J."/>
            <person name="Weissenbach J."/>
            <person name="White D.D."/>
            <person name="White J.D."/>
            <person name="Wiley G.B."/>
            <person name="Wincker P."/>
            <person name="Xing Y."/>
            <person name="Yang L."/>
            <person name="Yao Z."/>
            <person name="Ying F."/>
            <person name="Zhai J."/>
            <person name="Zhou L."/>
            <person name="Zuber A."/>
            <person name="Denarie J."/>
            <person name="Dixon R.A."/>
            <person name="May G.D."/>
            <person name="Schwartz D.C."/>
            <person name="Rogers J."/>
            <person name="Quetier F."/>
            <person name="Town C.D."/>
            <person name="Roe B.A."/>
        </authorList>
    </citation>
    <scope>NUCLEOTIDE SEQUENCE [LARGE SCALE GENOMIC DNA]</scope>
    <source>
        <strain evidence="1">A17</strain>
        <strain evidence="3 4">cv. Jemalong A17</strain>
    </source>
</reference>
<reference evidence="1 4" key="2">
    <citation type="journal article" date="2014" name="BMC Genomics">
        <title>An improved genome release (version Mt4.0) for the model legume Medicago truncatula.</title>
        <authorList>
            <person name="Tang H."/>
            <person name="Krishnakumar V."/>
            <person name="Bidwell S."/>
            <person name="Rosen B."/>
            <person name="Chan A."/>
            <person name="Zhou S."/>
            <person name="Gentzbittel L."/>
            <person name="Childs K.L."/>
            <person name="Yandell M."/>
            <person name="Gundlach H."/>
            <person name="Mayer K.F."/>
            <person name="Schwartz D.C."/>
            <person name="Town C.D."/>
        </authorList>
    </citation>
    <scope>GENOME REANNOTATION</scope>
    <source>
        <strain evidence="3 4">cv. Jemalong A17</strain>
    </source>
</reference>
<evidence type="ECO:0000313" key="3">
    <source>
        <dbReference type="EnsemblPlants" id="AES99923"/>
    </source>
</evidence>
<reference evidence="2" key="4">
    <citation type="journal article" date="2018" name="Nat. Plants">
        <title>Whole-genome landscape of Medicago truncatula symbiotic genes.</title>
        <authorList>
            <person name="Pecrix Y."/>
            <person name="Gamas P."/>
            <person name="Carrere S."/>
        </authorList>
    </citation>
    <scope>NUCLEOTIDE SEQUENCE</scope>
    <source>
        <tissue evidence="2">Leaves</tissue>
    </source>
</reference>
<dbReference type="STRING" id="3880.G7KCL4"/>
<evidence type="ECO:0000313" key="1">
    <source>
        <dbReference type="EMBL" id="AES99923.1"/>
    </source>
</evidence>
<dbReference type="PANTHER" id="PTHR31170">
    <property type="entry name" value="BNAC04G53230D PROTEIN"/>
    <property type="match status" value="1"/>
</dbReference>
<organism evidence="1 4">
    <name type="scientific">Medicago truncatula</name>
    <name type="common">Barrel medic</name>
    <name type="synonym">Medicago tribuloides</name>
    <dbReference type="NCBI Taxonomy" id="3880"/>
    <lineage>
        <taxon>Eukaryota</taxon>
        <taxon>Viridiplantae</taxon>
        <taxon>Streptophyta</taxon>
        <taxon>Embryophyta</taxon>
        <taxon>Tracheophyta</taxon>
        <taxon>Spermatophyta</taxon>
        <taxon>Magnoliopsida</taxon>
        <taxon>eudicotyledons</taxon>
        <taxon>Gunneridae</taxon>
        <taxon>Pentapetalae</taxon>
        <taxon>rosids</taxon>
        <taxon>fabids</taxon>
        <taxon>Fabales</taxon>
        <taxon>Fabaceae</taxon>
        <taxon>Papilionoideae</taxon>
        <taxon>50 kb inversion clade</taxon>
        <taxon>NPAAA clade</taxon>
        <taxon>Hologalegina</taxon>
        <taxon>IRL clade</taxon>
        <taxon>Trifolieae</taxon>
        <taxon>Medicago</taxon>
    </lineage>
</organism>
<evidence type="ECO:0000313" key="4">
    <source>
        <dbReference type="Proteomes" id="UP000002051"/>
    </source>
</evidence>
<reference evidence="3" key="3">
    <citation type="submission" date="2015-04" db="UniProtKB">
        <authorList>
            <consortium name="EnsemblPlants"/>
        </authorList>
    </citation>
    <scope>IDENTIFICATION</scope>
    <source>
        <strain evidence="3">cv. Jemalong A17</strain>
    </source>
</reference>
<proteinExistence type="predicted"/>
<dbReference type="InterPro" id="IPR004158">
    <property type="entry name" value="DUF247_pln"/>
</dbReference>